<evidence type="ECO:0000256" key="2">
    <source>
        <dbReference type="SAM" id="Phobius"/>
    </source>
</evidence>
<feature type="transmembrane region" description="Helical" evidence="2">
    <location>
        <begin position="246"/>
        <end position="269"/>
    </location>
</feature>
<keyword evidence="2" id="KW-1133">Transmembrane helix</keyword>
<comment type="caution">
    <text evidence="3">The sequence shown here is derived from an EMBL/GenBank/DDBJ whole genome shotgun (WGS) entry which is preliminary data.</text>
</comment>
<reference evidence="3 4" key="1">
    <citation type="submission" date="2024-10" db="EMBL/GenBank/DDBJ databases">
        <title>Updated reference genomes for cyclostephanoid diatoms.</title>
        <authorList>
            <person name="Roberts W.R."/>
            <person name="Alverson A.J."/>
        </authorList>
    </citation>
    <scope>NUCLEOTIDE SEQUENCE [LARGE SCALE GENOMIC DNA]</scope>
    <source>
        <strain evidence="3 4">AJA276-08</strain>
    </source>
</reference>
<dbReference type="Proteomes" id="UP001530315">
    <property type="component" value="Unassembled WGS sequence"/>
</dbReference>
<evidence type="ECO:0000256" key="1">
    <source>
        <dbReference type="SAM" id="MobiDB-lite"/>
    </source>
</evidence>
<protein>
    <submittedName>
        <fullName evidence="3">Uncharacterized protein</fullName>
    </submittedName>
</protein>
<gene>
    <name evidence="3" type="ORF">ACHAW5_009762</name>
</gene>
<keyword evidence="4" id="KW-1185">Reference proteome</keyword>
<feature type="transmembrane region" description="Helical" evidence="2">
    <location>
        <begin position="275"/>
        <end position="299"/>
    </location>
</feature>
<sequence>MVPNPSTPFSSPMDPLTATTRVAKAIMNAPTGNGKLIATILSTYDLPYDEDVPTSVTMSYAEPNGRGGHNEISTGPPASRHREHANSFKFGGASSEGLSSMKMAPNQLVLSAPLSTLFGATVTFTLTYADTSKNLTSKCTIHRTLRVNDTQWLILNLESQESGEAGGKRSPIQTTKSKIGGSVVGDQAPTLRLKLRLEGPYRPEISAIINVANSWFAAVDVISDTTVGTVTGIARDVPKNFPAVKLLLVPAVPLAALASAALPILLGILVVGIPLFLPVVLVVLAAAAAFAAIGSAAYFSTRDGRTRIQHVAEPTYQSFLMTKTGQRIVYDVGPRPSPQALAEAMLPTDMIGKLVVSLLIDIVGSASYLIPIAGEGFDLAWAPVSMTLVGALYDGVMPSLKYVALMEELLPFTDWVPSATVGWVKEFGPDLIDQWKRTTGGAHRERQVVYRTR</sequence>
<evidence type="ECO:0000313" key="3">
    <source>
        <dbReference type="EMBL" id="KAL3803302.1"/>
    </source>
</evidence>
<dbReference type="AlphaFoldDB" id="A0ABD3QT39"/>
<feature type="transmembrane region" description="Helical" evidence="2">
    <location>
        <begin position="108"/>
        <end position="129"/>
    </location>
</feature>
<organism evidence="3 4">
    <name type="scientific">Stephanodiscus triporus</name>
    <dbReference type="NCBI Taxonomy" id="2934178"/>
    <lineage>
        <taxon>Eukaryota</taxon>
        <taxon>Sar</taxon>
        <taxon>Stramenopiles</taxon>
        <taxon>Ochrophyta</taxon>
        <taxon>Bacillariophyta</taxon>
        <taxon>Coscinodiscophyceae</taxon>
        <taxon>Thalassiosirophycidae</taxon>
        <taxon>Stephanodiscales</taxon>
        <taxon>Stephanodiscaceae</taxon>
        <taxon>Stephanodiscus</taxon>
    </lineage>
</organism>
<accession>A0ABD3QT39</accession>
<proteinExistence type="predicted"/>
<evidence type="ECO:0000313" key="4">
    <source>
        <dbReference type="Proteomes" id="UP001530315"/>
    </source>
</evidence>
<dbReference type="EMBL" id="JALLAZ020000118">
    <property type="protein sequence ID" value="KAL3803302.1"/>
    <property type="molecule type" value="Genomic_DNA"/>
</dbReference>
<keyword evidence="2" id="KW-0472">Membrane</keyword>
<feature type="region of interest" description="Disordered" evidence="1">
    <location>
        <begin position="60"/>
        <end position="84"/>
    </location>
</feature>
<name>A0ABD3QT39_9STRA</name>
<keyword evidence="2" id="KW-0812">Transmembrane</keyword>